<sequence>MVVTKERSQLVVTLGRQDIADLKQERCSAAHYGWDGDIVIGSKIAVDEKHCKCWLSLGVPTIITQHVKDVIALYCLGGRRPCCVSEMLSSADIWGKAALLEWLHENPERSTAFTSCLPFFTPVAAWDRLLGRLLYQEEIKWRRPQADLVQLFDEGSSTMAKVKKAAKGVVFELANDRALVMEGPEEKVDHLVSFLQQLIVKEGHPESNYIIVKVVGSTAEPKLDHLQQHIGNAGKTVPVPWLHFSVAHTIGAWPAEQASILAEELDQQLRQSPPSPTTKDTFVCDKVAFFDPKFPQVLGVAPSVANRPINNLFGMLQGPMPGENGLKMETTQGKYQDVDKVQANNQALTSAIKKLPASHDFLGPMKVESIVVSRRVKSLEKRIYSRLPTYKTSSYESLFRYTTALCMVLP</sequence>
<gene>
    <name evidence="1" type="ORF">O0I10_008823</name>
</gene>
<proteinExistence type="predicted"/>
<reference evidence="1 2" key="1">
    <citation type="submission" date="2023-03" db="EMBL/GenBank/DDBJ databases">
        <title>Genome sequence of Lichtheimia ornata CBS 291.66.</title>
        <authorList>
            <person name="Mohabir J.T."/>
            <person name="Shea T.P."/>
            <person name="Kurbessoian T."/>
            <person name="Berby B."/>
            <person name="Fontaine J."/>
            <person name="Livny J."/>
            <person name="Gnirke A."/>
            <person name="Stajich J.E."/>
            <person name="Cuomo C.A."/>
        </authorList>
    </citation>
    <scope>NUCLEOTIDE SEQUENCE [LARGE SCALE GENOMIC DNA]</scope>
    <source>
        <strain evidence="1">CBS 291.66</strain>
    </source>
</reference>
<dbReference type="EMBL" id="JARTCD010000048">
    <property type="protein sequence ID" value="KAJ8655537.1"/>
    <property type="molecule type" value="Genomic_DNA"/>
</dbReference>
<dbReference type="AlphaFoldDB" id="A0AAD7XZ99"/>
<dbReference type="RefSeq" id="XP_058340450.1">
    <property type="nucleotide sequence ID" value="XM_058488824.1"/>
</dbReference>
<name>A0AAD7XZ99_9FUNG</name>
<protein>
    <submittedName>
        <fullName evidence="1">Uncharacterized protein</fullName>
    </submittedName>
</protein>
<dbReference type="Proteomes" id="UP001234581">
    <property type="component" value="Unassembled WGS sequence"/>
</dbReference>
<evidence type="ECO:0000313" key="1">
    <source>
        <dbReference type="EMBL" id="KAJ8655537.1"/>
    </source>
</evidence>
<organism evidence="1 2">
    <name type="scientific">Lichtheimia ornata</name>
    <dbReference type="NCBI Taxonomy" id="688661"/>
    <lineage>
        <taxon>Eukaryota</taxon>
        <taxon>Fungi</taxon>
        <taxon>Fungi incertae sedis</taxon>
        <taxon>Mucoromycota</taxon>
        <taxon>Mucoromycotina</taxon>
        <taxon>Mucoromycetes</taxon>
        <taxon>Mucorales</taxon>
        <taxon>Lichtheimiaceae</taxon>
        <taxon>Lichtheimia</taxon>
    </lineage>
</organism>
<dbReference type="GeneID" id="83216230"/>
<accession>A0AAD7XZ99</accession>
<keyword evidence="2" id="KW-1185">Reference proteome</keyword>
<evidence type="ECO:0000313" key="2">
    <source>
        <dbReference type="Proteomes" id="UP001234581"/>
    </source>
</evidence>
<comment type="caution">
    <text evidence="1">The sequence shown here is derived from an EMBL/GenBank/DDBJ whole genome shotgun (WGS) entry which is preliminary data.</text>
</comment>